<dbReference type="EMBL" id="FR695870">
    <property type="protein sequence ID" value="CBX28809.1"/>
    <property type="molecule type" value="Genomic_DNA"/>
</dbReference>
<evidence type="ECO:0000256" key="5">
    <source>
        <dbReference type="ARBA" id="ARBA00023136"/>
    </source>
</evidence>
<evidence type="ECO:0000313" key="8">
    <source>
        <dbReference type="EMBL" id="CBX28809.1"/>
    </source>
</evidence>
<keyword evidence="3" id="KW-0328">Glycosyltransferase</keyword>
<proteinExistence type="predicted"/>
<reference evidence="8" key="1">
    <citation type="journal article" date="2011" name="Environ. Microbiol.">
        <title>Genomic insights into the metabolic potential of the polycyclic aromatic hydrocarbon degrading sulfate-reducing Deltaproteobacterium N47.</title>
        <authorList>
            <person name="Bergmann F."/>
            <person name="Selesi D."/>
            <person name="Weinmaier T."/>
            <person name="Tischler P."/>
            <person name="Rattei T."/>
            <person name="Meckenstock R.U."/>
        </authorList>
    </citation>
    <scope>NUCLEOTIDE SEQUENCE</scope>
</reference>
<dbReference type="SUPFAM" id="SSF53448">
    <property type="entry name" value="Nucleotide-diphospho-sugar transferases"/>
    <property type="match status" value="1"/>
</dbReference>
<feature type="transmembrane region" description="Helical" evidence="6">
    <location>
        <begin position="197"/>
        <end position="216"/>
    </location>
</feature>
<dbReference type="InterPro" id="IPR026461">
    <property type="entry name" value="Trfase_2_rSAM/seldom_assoc"/>
</dbReference>
<keyword evidence="6" id="KW-0812">Transmembrane</keyword>
<dbReference type="NCBIfam" id="TIGR04283">
    <property type="entry name" value="glyco_like_mftF"/>
    <property type="match status" value="1"/>
</dbReference>
<dbReference type="InterPro" id="IPR001173">
    <property type="entry name" value="Glyco_trans_2-like"/>
</dbReference>
<dbReference type="GO" id="GO:0005886">
    <property type="term" value="C:plasma membrane"/>
    <property type="evidence" value="ECO:0007669"/>
    <property type="project" value="UniProtKB-SubCell"/>
</dbReference>
<evidence type="ECO:0000256" key="6">
    <source>
        <dbReference type="SAM" id="Phobius"/>
    </source>
</evidence>
<dbReference type="CAZy" id="GT2">
    <property type="family name" value="Glycosyltransferase Family 2"/>
</dbReference>
<dbReference type="Gene3D" id="3.90.550.10">
    <property type="entry name" value="Spore Coat Polysaccharide Biosynthesis Protein SpsA, Chain A"/>
    <property type="match status" value="1"/>
</dbReference>
<evidence type="ECO:0000259" key="7">
    <source>
        <dbReference type="Pfam" id="PF00535"/>
    </source>
</evidence>
<protein>
    <recommendedName>
        <fullName evidence="7">Glycosyltransferase 2-like domain-containing protein</fullName>
    </recommendedName>
</protein>
<feature type="domain" description="Glycosyltransferase 2-like" evidence="7">
    <location>
        <begin position="3"/>
        <end position="135"/>
    </location>
</feature>
<keyword evidence="5 6" id="KW-0472">Membrane</keyword>
<sequence>MISIIIPVFNEEKIIAGQLESLLLVLDKDSEVIVVDGGSQDRTVEIIEGFENIILLKSAKAGRATQMNYGADRAKGDILLFLHADASLPKEWKSEVMKAVDSGFVAGGFRIRCDNKENLGGLDSFFAYISGLRSRYAKYMYGDQAIFVTKNAFKSVSGFPEIPIMEDYEFSRKVFAVGKLYYSGLTVDVSYRRFKHGVITAAALMLFIPFLFRTGVSPYRLAKLYRDIR</sequence>
<accession>E1YE50</accession>
<evidence type="ECO:0000256" key="4">
    <source>
        <dbReference type="ARBA" id="ARBA00022679"/>
    </source>
</evidence>
<gene>
    <name evidence="8" type="ORF">N47_B19550</name>
</gene>
<dbReference type="PANTHER" id="PTHR43646:SF2">
    <property type="entry name" value="GLYCOSYLTRANSFERASE 2-LIKE DOMAIN-CONTAINING PROTEIN"/>
    <property type="match status" value="1"/>
</dbReference>
<dbReference type="InterPro" id="IPR029044">
    <property type="entry name" value="Nucleotide-diphossugar_trans"/>
</dbReference>
<dbReference type="CDD" id="cd02522">
    <property type="entry name" value="GT_2_like_a"/>
    <property type="match status" value="1"/>
</dbReference>
<evidence type="ECO:0000256" key="1">
    <source>
        <dbReference type="ARBA" id="ARBA00004236"/>
    </source>
</evidence>
<evidence type="ECO:0000256" key="2">
    <source>
        <dbReference type="ARBA" id="ARBA00022475"/>
    </source>
</evidence>
<evidence type="ECO:0000256" key="3">
    <source>
        <dbReference type="ARBA" id="ARBA00022676"/>
    </source>
</evidence>
<dbReference type="PANTHER" id="PTHR43646">
    <property type="entry name" value="GLYCOSYLTRANSFERASE"/>
    <property type="match status" value="1"/>
</dbReference>
<name>E1YE50_9BACT</name>
<keyword evidence="6" id="KW-1133">Transmembrane helix</keyword>
<keyword evidence="4" id="KW-0808">Transferase</keyword>
<comment type="subcellular location">
    <subcellularLocation>
        <location evidence="1">Cell membrane</location>
    </subcellularLocation>
</comment>
<organism evidence="8">
    <name type="scientific">uncultured Desulfobacterium sp</name>
    <dbReference type="NCBI Taxonomy" id="201089"/>
    <lineage>
        <taxon>Bacteria</taxon>
        <taxon>Pseudomonadati</taxon>
        <taxon>Thermodesulfobacteriota</taxon>
        <taxon>Desulfobacteria</taxon>
        <taxon>Desulfobacterales</taxon>
        <taxon>Desulfobacteriaceae</taxon>
        <taxon>Desulfobacterium</taxon>
        <taxon>environmental samples</taxon>
    </lineage>
</organism>
<dbReference type="Pfam" id="PF00535">
    <property type="entry name" value="Glycos_transf_2"/>
    <property type="match status" value="1"/>
</dbReference>
<keyword evidence="2" id="KW-1003">Cell membrane</keyword>
<dbReference type="GO" id="GO:0016757">
    <property type="term" value="F:glycosyltransferase activity"/>
    <property type="evidence" value="ECO:0007669"/>
    <property type="project" value="UniProtKB-KW"/>
</dbReference>
<dbReference type="AlphaFoldDB" id="E1YE50"/>